<dbReference type="Gene3D" id="3.40.50.300">
    <property type="entry name" value="P-loop containing nucleotide triphosphate hydrolases"/>
    <property type="match status" value="1"/>
</dbReference>
<dbReference type="SUPFAM" id="SSF52540">
    <property type="entry name" value="P-loop containing nucleoside triphosphate hydrolases"/>
    <property type="match status" value="1"/>
</dbReference>
<evidence type="ECO:0000313" key="2">
    <source>
        <dbReference type="Proteomes" id="UP000724874"/>
    </source>
</evidence>
<reference evidence="1" key="1">
    <citation type="submission" date="2020-11" db="EMBL/GenBank/DDBJ databases">
        <authorList>
            <consortium name="DOE Joint Genome Institute"/>
            <person name="Ahrendt S."/>
            <person name="Riley R."/>
            <person name="Andreopoulos W."/>
            <person name="LaButti K."/>
            <person name="Pangilinan J."/>
            <person name="Ruiz-duenas F.J."/>
            <person name="Barrasa J.M."/>
            <person name="Sanchez-Garcia M."/>
            <person name="Camarero S."/>
            <person name="Miyauchi S."/>
            <person name="Serrano A."/>
            <person name="Linde D."/>
            <person name="Babiker R."/>
            <person name="Drula E."/>
            <person name="Ayuso-Fernandez I."/>
            <person name="Pacheco R."/>
            <person name="Padilla G."/>
            <person name="Ferreira P."/>
            <person name="Barriuso J."/>
            <person name="Kellner H."/>
            <person name="Castanera R."/>
            <person name="Alfaro M."/>
            <person name="Ramirez L."/>
            <person name="Pisabarro A.G."/>
            <person name="Kuo A."/>
            <person name="Tritt A."/>
            <person name="Lipzen A."/>
            <person name="He G."/>
            <person name="Yan M."/>
            <person name="Ng V."/>
            <person name="Cullen D."/>
            <person name="Martin F."/>
            <person name="Rosso M.-N."/>
            <person name="Henrissat B."/>
            <person name="Hibbett D."/>
            <person name="Martinez A.T."/>
            <person name="Grigoriev I.V."/>
        </authorList>
    </citation>
    <scope>NUCLEOTIDE SEQUENCE</scope>
    <source>
        <strain evidence="1">AH 44721</strain>
    </source>
</reference>
<dbReference type="InterPro" id="IPR027417">
    <property type="entry name" value="P-loop_NTPase"/>
</dbReference>
<keyword evidence="2" id="KW-1185">Reference proteome</keyword>
<sequence length="114" mass="12936">MDFQTFLRGYYVNNNLLALQKDKPIHVLIHGQSGSGRSTFLENLVAMAVRANTVIPDSPTSSLELQKHHITLHSFGEKLQEYVFYTVDKTGTMKPDIWVPYLEAVDVVIFHNST</sequence>
<comment type="caution">
    <text evidence="1">The sequence shown here is derived from an EMBL/GenBank/DDBJ whole genome shotgun (WGS) entry which is preliminary data.</text>
</comment>
<gene>
    <name evidence="1" type="ORF">CPB84DRAFT_1219495</name>
</gene>
<proteinExistence type="predicted"/>
<evidence type="ECO:0000313" key="1">
    <source>
        <dbReference type="EMBL" id="KAF8910445.1"/>
    </source>
</evidence>
<dbReference type="AlphaFoldDB" id="A0A9P5NVU2"/>
<dbReference type="Proteomes" id="UP000724874">
    <property type="component" value="Unassembled WGS sequence"/>
</dbReference>
<accession>A0A9P5NVU2</accession>
<name>A0A9P5NVU2_GYMJU</name>
<protein>
    <submittedName>
        <fullName evidence="1">Uncharacterized protein</fullName>
    </submittedName>
</protein>
<organism evidence="1 2">
    <name type="scientific">Gymnopilus junonius</name>
    <name type="common">Spectacular rustgill mushroom</name>
    <name type="synonym">Gymnopilus spectabilis subsp. junonius</name>
    <dbReference type="NCBI Taxonomy" id="109634"/>
    <lineage>
        <taxon>Eukaryota</taxon>
        <taxon>Fungi</taxon>
        <taxon>Dikarya</taxon>
        <taxon>Basidiomycota</taxon>
        <taxon>Agaricomycotina</taxon>
        <taxon>Agaricomycetes</taxon>
        <taxon>Agaricomycetidae</taxon>
        <taxon>Agaricales</taxon>
        <taxon>Agaricineae</taxon>
        <taxon>Hymenogastraceae</taxon>
        <taxon>Gymnopilus</taxon>
    </lineage>
</organism>
<dbReference type="EMBL" id="JADNYJ010000006">
    <property type="protein sequence ID" value="KAF8910445.1"/>
    <property type="molecule type" value="Genomic_DNA"/>
</dbReference>